<dbReference type="Pfam" id="PF12607">
    <property type="entry name" value="DUF3772"/>
    <property type="match status" value="1"/>
</dbReference>
<dbReference type="InterPro" id="IPR023408">
    <property type="entry name" value="MscS_beta-dom_sf"/>
</dbReference>
<dbReference type="SUPFAM" id="SSF82861">
    <property type="entry name" value="Mechanosensitive channel protein MscS (YggB), transmembrane region"/>
    <property type="match status" value="1"/>
</dbReference>
<dbReference type="InterPro" id="IPR006685">
    <property type="entry name" value="MscS_channel_2nd"/>
</dbReference>
<evidence type="ECO:0000313" key="15">
    <source>
        <dbReference type="Proteomes" id="UP000187280"/>
    </source>
</evidence>
<gene>
    <name evidence="14" type="ORF">SAMN02982996_01324</name>
</gene>
<organism evidence="14 15">
    <name type="scientific">Lonsdalea quercina</name>
    <dbReference type="NCBI Taxonomy" id="71657"/>
    <lineage>
        <taxon>Bacteria</taxon>
        <taxon>Pseudomonadati</taxon>
        <taxon>Pseudomonadota</taxon>
        <taxon>Gammaproteobacteria</taxon>
        <taxon>Enterobacterales</taxon>
        <taxon>Pectobacteriaceae</taxon>
        <taxon>Lonsdalea</taxon>
    </lineage>
</organism>
<dbReference type="InterPro" id="IPR049142">
    <property type="entry name" value="MS_channel_1st"/>
</dbReference>
<dbReference type="AlphaFoldDB" id="A0A1H3ZUN5"/>
<evidence type="ECO:0000256" key="3">
    <source>
        <dbReference type="ARBA" id="ARBA00022475"/>
    </source>
</evidence>
<dbReference type="InterPro" id="IPR011066">
    <property type="entry name" value="MscS_channel_C_sf"/>
</dbReference>
<feature type="transmembrane region" description="Helical" evidence="9">
    <location>
        <begin position="373"/>
        <end position="396"/>
    </location>
</feature>
<dbReference type="Gene3D" id="3.30.70.100">
    <property type="match status" value="1"/>
</dbReference>
<feature type="transmembrane region" description="Helical" evidence="9">
    <location>
        <begin position="417"/>
        <end position="442"/>
    </location>
</feature>
<dbReference type="InterPro" id="IPR049278">
    <property type="entry name" value="MS_channel_C"/>
</dbReference>
<feature type="region of interest" description="Disordered" evidence="8">
    <location>
        <begin position="112"/>
        <end position="138"/>
    </location>
</feature>
<evidence type="ECO:0000256" key="5">
    <source>
        <dbReference type="ARBA" id="ARBA00022989"/>
    </source>
</evidence>
<dbReference type="STRING" id="71657.SAMN02982996_01324"/>
<dbReference type="eggNOG" id="COG3264">
    <property type="taxonomic scope" value="Bacteria"/>
</dbReference>
<evidence type="ECO:0000259" key="13">
    <source>
        <dbReference type="Pfam" id="PF21088"/>
    </source>
</evidence>
<feature type="transmembrane region" description="Helical" evidence="9">
    <location>
        <begin position="306"/>
        <end position="325"/>
    </location>
</feature>
<accession>A0A1H3ZUN5</accession>
<evidence type="ECO:0000256" key="7">
    <source>
        <dbReference type="SAM" id="Coils"/>
    </source>
</evidence>
<evidence type="ECO:0000259" key="12">
    <source>
        <dbReference type="Pfam" id="PF21082"/>
    </source>
</evidence>
<evidence type="ECO:0000259" key="11">
    <source>
        <dbReference type="Pfam" id="PF12607"/>
    </source>
</evidence>
<dbReference type="Pfam" id="PF21082">
    <property type="entry name" value="MS_channel_3rd"/>
    <property type="match status" value="1"/>
</dbReference>
<sequence length="826" mass="89698">MNLGTFRYMPTLFSVMMRVFLWAMLVLPMGYGVAAETASQSAQASGESNVNVDAELVQLQKQLDGIKQQVSGVNNDSKFGDLNDQTQQLISKADELSAVVTPLRSQMQSQLNVLGPEPESSSTLNETNEVTRKRNSLNQKKANLDSQLEQIQALHASATNLSIQIVNLRRNALKTQLALDSGSLFGARFWSPIVNPQPEDVSRLSSFSQQVASAFTGAWSAEWRWGSAILLLIALALVTLGGKYLEKYLAWLGINKLPEGRLRRSFLATATVMSTVLTVGIAANLIDITFTRHDIASERVASYMDTLVRLTVFCSMIAGLGRAFLSNQRPSWRLPAISNPVAKAMTPFPVIAALIILIFGIIEQVTITMGTTVAVTIVVNGLATLCLALTTGMVALRSNQIRRQMVETGEQPEARSTLSGIIHLAVLLTTFAVLVSLVIGYISLARFLIYELVWIAIVFSCLYLFSTLVSDACESLFSPNNLSGQRIKSSLNLDDRHLAQATALLSAAGKVFLILMAAVALLNGTFGTTTPLELMKKALDIWGGKGLENLRIVPARLVDALIFLAIALYAMRSSRRWLENDFLPKTTLDRGIRASMVTMFSNVGYIIIILLTLATLGIQWNKLAWIVSALSVGIGFGLQEIVKNFISGVILLTERPVKVGDLINISGVEGDIRRINVRATEIQLGDLSTVIVPNSQFISQNVRNITMGNALGVATLALSFPLDTDPQEARTILLDSYTEHEGILTSPAPSVTFSQLSADGMVLSVTGYVSSPRLVASVKSDLLFEIIKRLRAAGIPLAVPQRMVLENAQNTTTVPPSMLGDDATRT</sequence>
<dbReference type="Pfam" id="PF21088">
    <property type="entry name" value="MS_channel_1st"/>
    <property type="match status" value="1"/>
</dbReference>
<feature type="domain" description="Mechanosensitive ion channel MscS C-terminal" evidence="12">
    <location>
        <begin position="718"/>
        <end position="796"/>
    </location>
</feature>
<feature type="transmembrane region" description="Helical" evidence="9">
    <location>
        <begin position="346"/>
        <end position="367"/>
    </location>
</feature>
<keyword evidence="4 9" id="KW-0812">Transmembrane</keyword>
<dbReference type="PANTHER" id="PTHR30347:SF9">
    <property type="entry name" value="MINICONDUCTANCE MECHANOSENSITIVE CHANNEL MSCM"/>
    <property type="match status" value="1"/>
</dbReference>
<feature type="transmembrane region" description="Helical" evidence="9">
    <location>
        <begin position="454"/>
        <end position="477"/>
    </location>
</feature>
<protein>
    <submittedName>
        <fullName evidence="14">Small-conductance mechanosensitive channel</fullName>
    </submittedName>
</protein>
<dbReference type="GO" id="GO:0005886">
    <property type="term" value="C:plasma membrane"/>
    <property type="evidence" value="ECO:0007669"/>
    <property type="project" value="UniProtKB-SubCell"/>
</dbReference>
<feature type="domain" description="DUF3772" evidence="11">
    <location>
        <begin position="148"/>
        <end position="209"/>
    </location>
</feature>
<dbReference type="InterPro" id="IPR010920">
    <property type="entry name" value="LSM_dom_sf"/>
</dbReference>
<dbReference type="SUPFAM" id="SSF82689">
    <property type="entry name" value="Mechanosensitive channel protein MscS (YggB), C-terminal domain"/>
    <property type="match status" value="1"/>
</dbReference>
<dbReference type="PANTHER" id="PTHR30347">
    <property type="entry name" value="POTASSIUM CHANNEL RELATED"/>
    <property type="match status" value="1"/>
</dbReference>
<evidence type="ECO:0000259" key="10">
    <source>
        <dbReference type="Pfam" id="PF00924"/>
    </source>
</evidence>
<feature type="transmembrane region" description="Helical" evidence="9">
    <location>
        <begin position="552"/>
        <end position="571"/>
    </location>
</feature>
<dbReference type="Gene3D" id="1.10.287.1260">
    <property type="match status" value="1"/>
</dbReference>
<feature type="transmembrane region" description="Helical" evidence="9">
    <location>
        <begin position="498"/>
        <end position="522"/>
    </location>
</feature>
<evidence type="ECO:0000256" key="8">
    <source>
        <dbReference type="SAM" id="MobiDB-lite"/>
    </source>
</evidence>
<name>A0A1H3ZUN5_9GAMM</name>
<feature type="domain" description="Mechanosensitive ion channel transmembrane helices 2/3" evidence="13">
    <location>
        <begin position="599"/>
        <end position="639"/>
    </location>
</feature>
<dbReference type="InterPro" id="IPR011014">
    <property type="entry name" value="MscS_channel_TM-2"/>
</dbReference>
<dbReference type="InterPro" id="IPR052702">
    <property type="entry name" value="MscS-like_channel"/>
</dbReference>
<evidence type="ECO:0000256" key="2">
    <source>
        <dbReference type="ARBA" id="ARBA00008017"/>
    </source>
</evidence>
<comment type="subcellular location">
    <subcellularLocation>
        <location evidence="1">Cell membrane</location>
        <topology evidence="1">Multi-pass membrane protein</topology>
    </subcellularLocation>
</comment>
<feature type="domain" description="Mechanosensitive ion channel MscS" evidence="10">
    <location>
        <begin position="641"/>
        <end position="706"/>
    </location>
</feature>
<dbReference type="SUPFAM" id="SSF50182">
    <property type="entry name" value="Sm-like ribonucleoproteins"/>
    <property type="match status" value="1"/>
</dbReference>
<comment type="similarity">
    <text evidence="2">Belongs to the MscS (TC 1.A.23) family.</text>
</comment>
<dbReference type="GO" id="GO:0008381">
    <property type="term" value="F:mechanosensitive monoatomic ion channel activity"/>
    <property type="evidence" value="ECO:0007669"/>
    <property type="project" value="UniProtKB-ARBA"/>
</dbReference>
<feature type="coiled-coil region" evidence="7">
    <location>
        <begin position="49"/>
        <end position="76"/>
    </location>
</feature>
<feature type="compositionally biased region" description="Polar residues" evidence="8">
    <location>
        <begin position="119"/>
        <end position="128"/>
    </location>
</feature>
<keyword evidence="7" id="KW-0175">Coiled coil</keyword>
<feature type="transmembrane region" description="Helical" evidence="9">
    <location>
        <begin position="623"/>
        <end position="642"/>
    </location>
</feature>
<keyword evidence="6 9" id="KW-0472">Membrane</keyword>
<dbReference type="EMBL" id="FNQS01000003">
    <property type="protein sequence ID" value="SEA27486.1"/>
    <property type="molecule type" value="Genomic_DNA"/>
</dbReference>
<evidence type="ECO:0000256" key="9">
    <source>
        <dbReference type="SAM" id="Phobius"/>
    </source>
</evidence>
<dbReference type="Proteomes" id="UP000187280">
    <property type="component" value="Unassembled WGS sequence"/>
</dbReference>
<keyword evidence="5 9" id="KW-1133">Transmembrane helix</keyword>
<keyword evidence="15" id="KW-1185">Reference proteome</keyword>
<evidence type="ECO:0000256" key="4">
    <source>
        <dbReference type="ARBA" id="ARBA00022692"/>
    </source>
</evidence>
<feature type="transmembrane region" description="Helical" evidence="9">
    <location>
        <begin position="223"/>
        <end position="245"/>
    </location>
</feature>
<feature type="transmembrane region" description="Helical" evidence="9">
    <location>
        <begin position="592"/>
        <end position="617"/>
    </location>
</feature>
<dbReference type="InterPro" id="IPR022249">
    <property type="entry name" value="DUF3772"/>
</dbReference>
<evidence type="ECO:0000256" key="1">
    <source>
        <dbReference type="ARBA" id="ARBA00004651"/>
    </source>
</evidence>
<evidence type="ECO:0000313" key="14">
    <source>
        <dbReference type="EMBL" id="SEA27486.1"/>
    </source>
</evidence>
<reference evidence="14 15" key="1">
    <citation type="submission" date="2016-10" db="EMBL/GenBank/DDBJ databases">
        <authorList>
            <person name="de Groot N.N."/>
        </authorList>
    </citation>
    <scope>NUCLEOTIDE SEQUENCE [LARGE SCALE GENOMIC DNA]</scope>
    <source>
        <strain evidence="14 15">ATCC 29281</strain>
    </source>
</reference>
<dbReference type="Pfam" id="PF00924">
    <property type="entry name" value="MS_channel_2nd"/>
    <property type="match status" value="1"/>
</dbReference>
<keyword evidence="3" id="KW-1003">Cell membrane</keyword>
<feature type="transmembrane region" description="Helical" evidence="9">
    <location>
        <begin position="266"/>
        <end position="286"/>
    </location>
</feature>
<evidence type="ECO:0000256" key="6">
    <source>
        <dbReference type="ARBA" id="ARBA00023136"/>
    </source>
</evidence>
<proteinExistence type="inferred from homology"/>
<dbReference type="Gene3D" id="2.30.30.60">
    <property type="match status" value="1"/>
</dbReference>